<name>A0ABP4U6F9_9ACTN</name>
<accession>A0ABP4U6F9</accession>
<proteinExistence type="predicted"/>
<protein>
    <submittedName>
        <fullName evidence="2">Uncharacterized protein</fullName>
    </submittedName>
</protein>
<dbReference type="EMBL" id="BAAANY010000021">
    <property type="protein sequence ID" value="GAA1698125.1"/>
    <property type="molecule type" value="Genomic_DNA"/>
</dbReference>
<evidence type="ECO:0000313" key="3">
    <source>
        <dbReference type="Proteomes" id="UP001500618"/>
    </source>
</evidence>
<evidence type="ECO:0000256" key="1">
    <source>
        <dbReference type="SAM" id="MobiDB-lite"/>
    </source>
</evidence>
<feature type="compositionally biased region" description="Basic and acidic residues" evidence="1">
    <location>
        <begin position="74"/>
        <end position="86"/>
    </location>
</feature>
<sequence length="93" mass="10236">MTLLPTPGRQMGNKVTIGHFRVIGAGDQLFEPLEAGRQSVPARCQCVLAGLNARLSRARVNLRNENPPPTPHPSEGRGLKISRRYDSFAPHPR</sequence>
<organism evidence="2 3">
    <name type="scientific">Fodinicola feengrottensis</name>
    <dbReference type="NCBI Taxonomy" id="435914"/>
    <lineage>
        <taxon>Bacteria</taxon>
        <taxon>Bacillati</taxon>
        <taxon>Actinomycetota</taxon>
        <taxon>Actinomycetes</taxon>
        <taxon>Mycobacteriales</taxon>
        <taxon>Fodinicola</taxon>
    </lineage>
</organism>
<feature type="region of interest" description="Disordered" evidence="1">
    <location>
        <begin position="60"/>
        <end position="93"/>
    </location>
</feature>
<keyword evidence="3" id="KW-1185">Reference proteome</keyword>
<evidence type="ECO:0000313" key="2">
    <source>
        <dbReference type="EMBL" id="GAA1698125.1"/>
    </source>
</evidence>
<gene>
    <name evidence="2" type="ORF">GCM10009765_54400</name>
</gene>
<comment type="caution">
    <text evidence="2">The sequence shown here is derived from an EMBL/GenBank/DDBJ whole genome shotgun (WGS) entry which is preliminary data.</text>
</comment>
<dbReference type="Proteomes" id="UP001500618">
    <property type="component" value="Unassembled WGS sequence"/>
</dbReference>
<reference evidence="3" key="1">
    <citation type="journal article" date="2019" name="Int. J. Syst. Evol. Microbiol.">
        <title>The Global Catalogue of Microorganisms (GCM) 10K type strain sequencing project: providing services to taxonomists for standard genome sequencing and annotation.</title>
        <authorList>
            <consortium name="The Broad Institute Genomics Platform"/>
            <consortium name="The Broad Institute Genome Sequencing Center for Infectious Disease"/>
            <person name="Wu L."/>
            <person name="Ma J."/>
        </authorList>
    </citation>
    <scope>NUCLEOTIDE SEQUENCE [LARGE SCALE GENOMIC DNA]</scope>
    <source>
        <strain evidence="3">JCM 14718</strain>
    </source>
</reference>